<dbReference type="SUPFAM" id="SSF52172">
    <property type="entry name" value="CheY-like"/>
    <property type="match status" value="2"/>
</dbReference>
<dbReference type="CDD" id="cd17536">
    <property type="entry name" value="REC_YesN-like"/>
    <property type="match status" value="1"/>
</dbReference>
<dbReference type="PROSITE" id="PS50110">
    <property type="entry name" value="RESPONSE_REGULATORY"/>
    <property type="match status" value="2"/>
</dbReference>
<dbReference type="InterPro" id="IPR039420">
    <property type="entry name" value="WalR-like"/>
</dbReference>
<keyword evidence="4" id="KW-0804">Transcription</keyword>
<dbReference type="GO" id="GO:0000160">
    <property type="term" value="P:phosphorelay signal transduction system"/>
    <property type="evidence" value="ECO:0007669"/>
    <property type="project" value="InterPro"/>
</dbReference>
<dbReference type="KEGG" id="dmi:Desmer_4091"/>
<keyword evidence="2" id="KW-0805">Transcription regulation</keyword>
<proteinExistence type="predicted"/>
<reference evidence="10" key="2">
    <citation type="submission" date="2012-08" db="EMBL/GenBank/DDBJ databases">
        <title>Finished genome of Desulfosporosinus meridiei DSM 13257.</title>
        <authorList>
            <person name="Huntemann M."/>
            <person name="Wei C.-L."/>
            <person name="Han J."/>
            <person name="Detter J.C."/>
            <person name="Han C."/>
            <person name="Davenport K."/>
            <person name="Daligault H."/>
            <person name="Erkkila T."/>
            <person name="Gu W."/>
            <person name="Munk A.C.C."/>
            <person name="Teshima H."/>
            <person name="Xu Y."/>
            <person name="Chain P."/>
            <person name="Tapia R."/>
            <person name="Chen A."/>
            <person name="Krypides N."/>
            <person name="Mavromatis K."/>
            <person name="Markowitz V."/>
            <person name="Szeto E."/>
            <person name="Ivanova N."/>
            <person name="Mikhailova N."/>
            <person name="Ovchinnikova G."/>
            <person name="Pagani I."/>
            <person name="Pati A."/>
            <person name="Goodwin L."/>
            <person name="Peters L."/>
            <person name="Pitluck S."/>
            <person name="Woyke T."/>
            <person name="Pester M."/>
            <person name="Spring S."/>
            <person name="Ollivier B."/>
            <person name="Rattei T."/>
            <person name="Klenk H.-P."/>
            <person name="Wagner M."/>
            <person name="Loy A."/>
        </authorList>
    </citation>
    <scope>NUCLEOTIDE SEQUENCE [LARGE SCALE GENOMIC DNA]</scope>
    <source>
        <strain evidence="10">ATCC BAA-275 / DSM 13257 / NCIMB 13706 / S10</strain>
    </source>
</reference>
<dbReference type="GO" id="GO:0006355">
    <property type="term" value="P:regulation of DNA-templated transcription"/>
    <property type="evidence" value="ECO:0007669"/>
    <property type="project" value="InterPro"/>
</dbReference>
<dbReference type="AlphaFoldDB" id="J7IVR5"/>
<feature type="domain" description="Response regulatory" evidence="8">
    <location>
        <begin position="132"/>
        <end position="248"/>
    </location>
</feature>
<feature type="domain" description="HTH luxR-type" evidence="7">
    <location>
        <begin position="268"/>
        <end position="333"/>
    </location>
</feature>
<dbReference type="EMBL" id="CP003629">
    <property type="protein sequence ID" value="AFQ45922.1"/>
    <property type="molecule type" value="Genomic_DNA"/>
</dbReference>
<dbReference type="PANTHER" id="PTHR43214">
    <property type="entry name" value="TWO-COMPONENT RESPONSE REGULATOR"/>
    <property type="match status" value="1"/>
</dbReference>
<dbReference type="Gene3D" id="3.40.50.2300">
    <property type="match status" value="2"/>
</dbReference>
<dbReference type="InterPro" id="IPR011006">
    <property type="entry name" value="CheY-like_superfamily"/>
</dbReference>
<feature type="modified residue" description="4-aspartylphosphate" evidence="6">
    <location>
        <position position="183"/>
    </location>
</feature>
<evidence type="ECO:0000313" key="10">
    <source>
        <dbReference type="Proteomes" id="UP000005262"/>
    </source>
</evidence>
<evidence type="ECO:0000256" key="1">
    <source>
        <dbReference type="ARBA" id="ARBA00018672"/>
    </source>
</evidence>
<dbReference type="PROSITE" id="PS00622">
    <property type="entry name" value="HTH_LUXR_1"/>
    <property type="match status" value="1"/>
</dbReference>
<dbReference type="STRING" id="768704.Desmer_4091"/>
<dbReference type="Pfam" id="PF00196">
    <property type="entry name" value="GerE"/>
    <property type="match status" value="1"/>
</dbReference>
<dbReference type="SMART" id="SM00421">
    <property type="entry name" value="HTH_LUXR"/>
    <property type="match status" value="1"/>
</dbReference>
<keyword evidence="10" id="KW-1185">Reference proteome</keyword>
<dbReference type="CDD" id="cd06170">
    <property type="entry name" value="LuxR_C_like"/>
    <property type="match status" value="1"/>
</dbReference>
<dbReference type="InterPro" id="IPR016032">
    <property type="entry name" value="Sig_transdc_resp-reg_C-effctor"/>
</dbReference>
<gene>
    <name evidence="9" type="ordered locus">Desmer_4091</name>
</gene>
<evidence type="ECO:0000259" key="8">
    <source>
        <dbReference type="PROSITE" id="PS50110"/>
    </source>
</evidence>
<evidence type="ECO:0000256" key="4">
    <source>
        <dbReference type="ARBA" id="ARBA00023163"/>
    </source>
</evidence>
<dbReference type="HOGENOM" id="CLU_815663_0_0_9"/>
<keyword evidence="3 9" id="KW-0238">DNA-binding</keyword>
<evidence type="ECO:0000256" key="5">
    <source>
        <dbReference type="ARBA" id="ARBA00024867"/>
    </source>
</evidence>
<dbReference type="InterPro" id="IPR000792">
    <property type="entry name" value="Tscrpt_reg_LuxR_C"/>
</dbReference>
<dbReference type="PROSITE" id="PS50043">
    <property type="entry name" value="HTH_LUXR_2"/>
    <property type="match status" value="1"/>
</dbReference>
<dbReference type="eggNOG" id="COG2197">
    <property type="taxonomic scope" value="Bacteria"/>
</dbReference>
<dbReference type="InterPro" id="IPR001789">
    <property type="entry name" value="Sig_transdc_resp-reg_receiver"/>
</dbReference>
<keyword evidence="6" id="KW-0597">Phosphoprotein</keyword>
<dbReference type="RefSeq" id="WP_014904831.1">
    <property type="nucleotide sequence ID" value="NC_018515.1"/>
</dbReference>
<accession>J7IVR5</accession>
<reference evidence="9 10" key="1">
    <citation type="journal article" date="2012" name="J. Bacteriol.">
        <title>Complete genome sequences of Desulfosporosinus orientis DSM765T, Desulfosporosinus youngiae DSM17734T, Desulfosporosinus meridiei DSM13257T, and Desulfosporosinus acidiphilus DSM22704T.</title>
        <authorList>
            <person name="Pester M."/>
            <person name="Brambilla E."/>
            <person name="Alazard D."/>
            <person name="Rattei T."/>
            <person name="Weinmaier T."/>
            <person name="Han J."/>
            <person name="Lucas S."/>
            <person name="Lapidus A."/>
            <person name="Cheng J.F."/>
            <person name="Goodwin L."/>
            <person name="Pitluck S."/>
            <person name="Peters L."/>
            <person name="Ovchinnikova G."/>
            <person name="Teshima H."/>
            <person name="Detter J.C."/>
            <person name="Han C.S."/>
            <person name="Tapia R."/>
            <person name="Land M.L."/>
            <person name="Hauser L."/>
            <person name="Kyrpides N.C."/>
            <person name="Ivanova N.N."/>
            <person name="Pagani I."/>
            <person name="Huntmann M."/>
            <person name="Wei C.L."/>
            <person name="Davenport K.W."/>
            <person name="Daligault H."/>
            <person name="Chain P.S."/>
            <person name="Chen A."/>
            <person name="Mavromatis K."/>
            <person name="Markowitz V."/>
            <person name="Szeto E."/>
            <person name="Mikhailova N."/>
            <person name="Pati A."/>
            <person name="Wagner M."/>
            <person name="Woyke T."/>
            <person name="Ollivier B."/>
            <person name="Klenk H.P."/>
            <person name="Spring S."/>
            <person name="Loy A."/>
        </authorList>
    </citation>
    <scope>NUCLEOTIDE SEQUENCE [LARGE SCALE GENOMIC DNA]</scope>
    <source>
        <strain evidence="10">ATCC BAA-275 / DSM 13257 / NCIMB 13706 / S10</strain>
    </source>
</reference>
<organism evidence="9 10">
    <name type="scientific">Desulfosporosinus meridiei (strain ATCC BAA-275 / DSM 13257 / KCTC 12902 / NCIMB 13706 / S10)</name>
    <dbReference type="NCBI Taxonomy" id="768704"/>
    <lineage>
        <taxon>Bacteria</taxon>
        <taxon>Bacillati</taxon>
        <taxon>Bacillota</taxon>
        <taxon>Clostridia</taxon>
        <taxon>Eubacteriales</taxon>
        <taxon>Desulfitobacteriaceae</taxon>
        <taxon>Desulfosporosinus</taxon>
    </lineage>
</organism>
<evidence type="ECO:0000259" key="7">
    <source>
        <dbReference type="PROSITE" id="PS50043"/>
    </source>
</evidence>
<dbReference type="SUPFAM" id="SSF46894">
    <property type="entry name" value="C-terminal effector domain of the bipartite response regulators"/>
    <property type="match status" value="1"/>
</dbReference>
<dbReference type="GO" id="GO:0003677">
    <property type="term" value="F:DNA binding"/>
    <property type="evidence" value="ECO:0007669"/>
    <property type="project" value="UniProtKB-KW"/>
</dbReference>
<evidence type="ECO:0000256" key="2">
    <source>
        <dbReference type="ARBA" id="ARBA00023015"/>
    </source>
</evidence>
<sequence>MNILVVDDNKSSRSSVIKFLSKLGHKVEEAENGADALSKLHARSFDLLLTDIKMPKISGLELLRTVTALPMGQKLKVVLFTGHGDLESAIEAIRSGAYDYLLKPIKVKVLAELVEKIEAQCNLLREAEKQVKVFLVHDNSLTSQGLKHVLEKNKDLKIIGEVTPCQFGNLDLGRIQADVFIIDIDSLEDGDLSIISVIKQGIAETKVIVICSKADGRNAKRSLKEGSHSILSTHATPEEIIYCINKTMEGGTYIEPKIAKYLFANTEDNLPLYSLTEQERRILASIGLGKTNKEIAEELFLSTYTVRTYVSNILQKLTIPNRTAAAAFVVNHRQLLEELR</sequence>
<dbReference type="Proteomes" id="UP000005262">
    <property type="component" value="Chromosome"/>
</dbReference>
<protein>
    <recommendedName>
        <fullName evidence="1">Stage 0 sporulation protein A homolog</fullName>
    </recommendedName>
</protein>
<evidence type="ECO:0000256" key="6">
    <source>
        <dbReference type="PROSITE-ProRule" id="PRU00169"/>
    </source>
</evidence>
<comment type="function">
    <text evidence="5">May play the central regulatory role in sporulation. It may be an element of the effector pathway responsible for the activation of sporulation genes in response to nutritional stress. Spo0A may act in concert with spo0H (a sigma factor) to control the expression of some genes that are critical to the sporulation process.</text>
</comment>
<dbReference type="PRINTS" id="PR00038">
    <property type="entry name" value="HTHLUXR"/>
</dbReference>
<feature type="modified residue" description="4-aspartylphosphate" evidence="6">
    <location>
        <position position="51"/>
    </location>
</feature>
<feature type="domain" description="Response regulatory" evidence="8">
    <location>
        <begin position="2"/>
        <end position="118"/>
    </location>
</feature>
<evidence type="ECO:0000313" key="9">
    <source>
        <dbReference type="EMBL" id="AFQ45922.1"/>
    </source>
</evidence>
<evidence type="ECO:0000256" key="3">
    <source>
        <dbReference type="ARBA" id="ARBA00023125"/>
    </source>
</evidence>
<dbReference type="Pfam" id="PF00072">
    <property type="entry name" value="Response_reg"/>
    <property type="match status" value="1"/>
</dbReference>
<name>J7IVR5_DESMD</name>
<dbReference type="OrthoDB" id="9808843at2"/>
<dbReference type="SMART" id="SM00448">
    <property type="entry name" value="REC"/>
    <property type="match status" value="1"/>
</dbReference>